<sequence>MKSTMRSNNQELMSLSKIQKRLFTILQEIDTIFMEHEIPYVLSFGTLLGAVRHKGFIPWDDDLDLHIPEDYFDTAMMLLKEKLKDNYYVTNQKTDSLSWDIDARLRDKKTQILDYEDNNGLFIDFFKIKKISKLNRLNYTLLKKITHKLNGKFTNNNPLNQSLYKTLFNLFKILYGLTEVCSFKKYLVISDRNLGGTYKQKDVYPFVEVTFCGKSFKAPKNYHFVLKDLYKNYMVLPNEQDRAKHFTKCIWKG</sequence>
<dbReference type="PANTHER" id="PTHR43404:SF2">
    <property type="entry name" value="LIPOPOLYSACCHARIDE CHOLINEPHOSPHOTRANSFERASE LICD"/>
    <property type="match status" value="1"/>
</dbReference>
<evidence type="ECO:0000259" key="1">
    <source>
        <dbReference type="Pfam" id="PF04991"/>
    </source>
</evidence>
<dbReference type="STRING" id="872970.SAMN04488134_10995"/>
<dbReference type="OrthoDB" id="9786100at2"/>
<dbReference type="Pfam" id="PF04991">
    <property type="entry name" value="LicD"/>
    <property type="match status" value="1"/>
</dbReference>
<dbReference type="AlphaFoldDB" id="A0A1H8QZG3"/>
<dbReference type="PANTHER" id="PTHR43404">
    <property type="entry name" value="LIPOPOLYSACCHARIDE CHOLINEPHOSPHOTRANSFERASE LICD"/>
    <property type="match status" value="1"/>
</dbReference>
<dbReference type="EMBL" id="FODJ01000009">
    <property type="protein sequence ID" value="SEO59397.1"/>
    <property type="molecule type" value="Genomic_DNA"/>
</dbReference>
<gene>
    <name evidence="2" type="ORF">SAMN04488134_10995</name>
</gene>
<dbReference type="InterPro" id="IPR007074">
    <property type="entry name" value="LicD/FKTN/FKRP_NTP_transf"/>
</dbReference>
<proteinExistence type="predicted"/>
<evidence type="ECO:0000313" key="2">
    <source>
        <dbReference type="EMBL" id="SEO59397.1"/>
    </source>
</evidence>
<protein>
    <submittedName>
        <fullName evidence="2">Lipopolysaccharide cholinephosphotransferase</fullName>
    </submittedName>
</protein>
<organism evidence="2 3">
    <name type="scientific">Amphibacillus marinus</name>
    <dbReference type="NCBI Taxonomy" id="872970"/>
    <lineage>
        <taxon>Bacteria</taxon>
        <taxon>Bacillati</taxon>
        <taxon>Bacillota</taxon>
        <taxon>Bacilli</taxon>
        <taxon>Bacillales</taxon>
        <taxon>Bacillaceae</taxon>
        <taxon>Amphibacillus</taxon>
    </lineage>
</organism>
<name>A0A1H8QZG3_9BACI</name>
<feature type="domain" description="LicD/FKTN/FKRP nucleotidyltransferase" evidence="1">
    <location>
        <begin position="35"/>
        <end position="168"/>
    </location>
</feature>
<dbReference type="Proteomes" id="UP000199300">
    <property type="component" value="Unassembled WGS sequence"/>
</dbReference>
<dbReference type="InterPro" id="IPR052942">
    <property type="entry name" value="LPS_cholinephosphotransferase"/>
</dbReference>
<dbReference type="RefSeq" id="WP_091498839.1">
    <property type="nucleotide sequence ID" value="NZ_FODJ01000009.1"/>
</dbReference>
<dbReference type="GO" id="GO:0009100">
    <property type="term" value="P:glycoprotein metabolic process"/>
    <property type="evidence" value="ECO:0007669"/>
    <property type="project" value="UniProtKB-ARBA"/>
</dbReference>
<dbReference type="GO" id="GO:0016740">
    <property type="term" value="F:transferase activity"/>
    <property type="evidence" value="ECO:0007669"/>
    <property type="project" value="UniProtKB-KW"/>
</dbReference>
<keyword evidence="2" id="KW-0808">Transferase</keyword>
<reference evidence="2 3" key="1">
    <citation type="submission" date="2016-10" db="EMBL/GenBank/DDBJ databases">
        <authorList>
            <person name="de Groot N.N."/>
        </authorList>
    </citation>
    <scope>NUCLEOTIDE SEQUENCE [LARGE SCALE GENOMIC DNA]</scope>
    <source>
        <strain evidence="2 3">CGMCC 1.10434</strain>
    </source>
</reference>
<keyword evidence="3" id="KW-1185">Reference proteome</keyword>
<accession>A0A1H8QZG3</accession>
<evidence type="ECO:0000313" key="3">
    <source>
        <dbReference type="Proteomes" id="UP000199300"/>
    </source>
</evidence>